<dbReference type="EMBL" id="JRKL02005629">
    <property type="protein sequence ID" value="KAF3950168.1"/>
    <property type="molecule type" value="Genomic_DNA"/>
</dbReference>
<evidence type="ECO:0000256" key="1">
    <source>
        <dbReference type="SAM" id="MobiDB-lite"/>
    </source>
</evidence>
<proteinExistence type="predicted"/>
<organism evidence="2 3">
    <name type="scientific">Castanea mollissima</name>
    <name type="common">Chinese chestnut</name>
    <dbReference type="NCBI Taxonomy" id="60419"/>
    <lineage>
        <taxon>Eukaryota</taxon>
        <taxon>Viridiplantae</taxon>
        <taxon>Streptophyta</taxon>
        <taxon>Embryophyta</taxon>
        <taxon>Tracheophyta</taxon>
        <taxon>Spermatophyta</taxon>
        <taxon>Magnoliopsida</taxon>
        <taxon>eudicotyledons</taxon>
        <taxon>Gunneridae</taxon>
        <taxon>Pentapetalae</taxon>
        <taxon>rosids</taxon>
        <taxon>fabids</taxon>
        <taxon>Fagales</taxon>
        <taxon>Fagaceae</taxon>
        <taxon>Castanea</taxon>
    </lineage>
</organism>
<comment type="caution">
    <text evidence="2">The sequence shown here is derived from an EMBL/GenBank/DDBJ whole genome shotgun (WGS) entry which is preliminary data.</text>
</comment>
<accession>A0A8J4QS51</accession>
<reference evidence="2" key="1">
    <citation type="submission" date="2020-03" db="EMBL/GenBank/DDBJ databases">
        <title>Castanea mollissima Vanexum genome sequencing.</title>
        <authorList>
            <person name="Staton M."/>
        </authorList>
    </citation>
    <scope>NUCLEOTIDE SEQUENCE</scope>
    <source>
        <tissue evidence="2">Leaf</tissue>
    </source>
</reference>
<dbReference type="Proteomes" id="UP000737018">
    <property type="component" value="Unassembled WGS sequence"/>
</dbReference>
<feature type="region of interest" description="Disordered" evidence="1">
    <location>
        <begin position="21"/>
        <end position="113"/>
    </location>
</feature>
<gene>
    <name evidence="2" type="ORF">CMV_024040</name>
</gene>
<name>A0A8J4QS51_9ROSI</name>
<feature type="compositionally biased region" description="Basic residues" evidence="1">
    <location>
        <begin position="104"/>
        <end position="113"/>
    </location>
</feature>
<evidence type="ECO:0000313" key="2">
    <source>
        <dbReference type="EMBL" id="KAF3950168.1"/>
    </source>
</evidence>
<dbReference type="AlphaFoldDB" id="A0A8J4QS51"/>
<sequence>MPLLKPRISLQRLLFLSPIRECQDPSQNQTSRRPPLSPRGAKPFLQERLLQFQRGGAKAEGPSQRSRGRSRSRGWKWGRRQRIGGSWRRCCGGRRGRTMDEEKRKRKRRLGRR</sequence>
<keyword evidence="3" id="KW-1185">Reference proteome</keyword>
<protein>
    <submittedName>
        <fullName evidence="2">Uncharacterized protein</fullName>
    </submittedName>
</protein>
<evidence type="ECO:0000313" key="3">
    <source>
        <dbReference type="Proteomes" id="UP000737018"/>
    </source>
</evidence>
<feature type="compositionally biased region" description="Basic residues" evidence="1">
    <location>
        <begin position="66"/>
        <end position="82"/>
    </location>
</feature>